<dbReference type="GO" id="GO:0004519">
    <property type="term" value="F:endonuclease activity"/>
    <property type="evidence" value="ECO:0007669"/>
    <property type="project" value="UniProtKB-KW"/>
</dbReference>
<keyword evidence="2" id="KW-0255">Endonuclease</keyword>
<dbReference type="InterPro" id="IPR035901">
    <property type="entry name" value="GIY-YIG_endonuc_sf"/>
</dbReference>
<comment type="caution">
    <text evidence="2">The sequence shown here is derived from an EMBL/GenBank/DDBJ whole genome shotgun (WGS) entry which is preliminary data.</text>
</comment>
<dbReference type="OrthoDB" id="1495241at2"/>
<dbReference type="EMBL" id="VNHU01000002">
    <property type="protein sequence ID" value="TYP76130.1"/>
    <property type="molecule type" value="Genomic_DNA"/>
</dbReference>
<dbReference type="Gene3D" id="3.40.1440.10">
    <property type="entry name" value="GIY-YIG endonuclease"/>
    <property type="match status" value="1"/>
</dbReference>
<proteinExistence type="predicted"/>
<evidence type="ECO:0000313" key="2">
    <source>
        <dbReference type="EMBL" id="TYP76130.1"/>
    </source>
</evidence>
<protein>
    <submittedName>
        <fullName evidence="2">Putative endonuclease</fullName>
    </submittedName>
</protein>
<gene>
    <name evidence="2" type="ORF">BD809_102346</name>
</gene>
<accession>A0A5S5CCP8</accession>
<dbReference type="CDD" id="cd10449">
    <property type="entry name" value="GIY-YIG_SLX1_like"/>
    <property type="match status" value="1"/>
</dbReference>
<dbReference type="SUPFAM" id="SSF82771">
    <property type="entry name" value="GIY-YIG endonuclease"/>
    <property type="match status" value="1"/>
</dbReference>
<feature type="domain" description="GIY-YIG" evidence="1">
    <location>
        <begin position="1"/>
        <end position="80"/>
    </location>
</feature>
<keyword evidence="2" id="KW-0378">Hydrolase</keyword>
<dbReference type="PROSITE" id="PS50164">
    <property type="entry name" value="GIY_YIG"/>
    <property type="match status" value="1"/>
</dbReference>
<keyword evidence="2" id="KW-0540">Nuclease</keyword>
<dbReference type="AlphaFoldDB" id="A0A5S5CCP8"/>
<evidence type="ECO:0000259" key="1">
    <source>
        <dbReference type="PROSITE" id="PS50164"/>
    </source>
</evidence>
<sequence length="83" mass="9953">MILVYAISSIEKNYIYVGMTADLDERLKRHNAGRERTTRFYAPFRLIYTEECSDRVAARKREKYWKSGVGKEQLRQYRNKNIS</sequence>
<evidence type="ECO:0000313" key="3">
    <source>
        <dbReference type="Proteomes" id="UP000324376"/>
    </source>
</evidence>
<dbReference type="RefSeq" id="WP_148781727.1">
    <property type="nucleotide sequence ID" value="NZ_VNHU01000002.1"/>
</dbReference>
<organism evidence="2 3">
    <name type="scientific">Aquimarina intermedia</name>
    <dbReference type="NCBI Taxonomy" id="350814"/>
    <lineage>
        <taxon>Bacteria</taxon>
        <taxon>Pseudomonadati</taxon>
        <taxon>Bacteroidota</taxon>
        <taxon>Flavobacteriia</taxon>
        <taxon>Flavobacteriales</taxon>
        <taxon>Flavobacteriaceae</taxon>
        <taxon>Aquimarina</taxon>
    </lineage>
</organism>
<name>A0A5S5CCP8_9FLAO</name>
<dbReference type="Proteomes" id="UP000324376">
    <property type="component" value="Unassembled WGS sequence"/>
</dbReference>
<keyword evidence="3" id="KW-1185">Reference proteome</keyword>
<dbReference type="Pfam" id="PF01541">
    <property type="entry name" value="GIY-YIG"/>
    <property type="match status" value="1"/>
</dbReference>
<dbReference type="InterPro" id="IPR000305">
    <property type="entry name" value="GIY-YIG_endonuc"/>
</dbReference>
<reference evidence="2 3" key="1">
    <citation type="submission" date="2019-07" db="EMBL/GenBank/DDBJ databases">
        <title>Genomic Encyclopedia of Archaeal and Bacterial Type Strains, Phase II (KMG-II): from individual species to whole genera.</title>
        <authorList>
            <person name="Goeker M."/>
        </authorList>
    </citation>
    <scope>NUCLEOTIDE SEQUENCE [LARGE SCALE GENOMIC DNA]</scope>
    <source>
        <strain evidence="2 3">DSM 17527</strain>
    </source>
</reference>